<proteinExistence type="predicted"/>
<organism evidence="2 3">
    <name type="scientific">Pleurodeles waltl</name>
    <name type="common">Iberian ribbed newt</name>
    <dbReference type="NCBI Taxonomy" id="8319"/>
    <lineage>
        <taxon>Eukaryota</taxon>
        <taxon>Metazoa</taxon>
        <taxon>Chordata</taxon>
        <taxon>Craniata</taxon>
        <taxon>Vertebrata</taxon>
        <taxon>Euteleostomi</taxon>
        <taxon>Amphibia</taxon>
        <taxon>Batrachia</taxon>
        <taxon>Caudata</taxon>
        <taxon>Salamandroidea</taxon>
        <taxon>Salamandridae</taxon>
        <taxon>Pleurodelinae</taxon>
        <taxon>Pleurodeles</taxon>
    </lineage>
</organism>
<feature type="compositionally biased region" description="Basic and acidic residues" evidence="1">
    <location>
        <begin position="144"/>
        <end position="159"/>
    </location>
</feature>
<name>A0AAV7QKU1_PLEWA</name>
<accession>A0AAV7QKU1</accession>
<sequence>MVVRSRLGICDGSLRSDPHTSHACADTATLNPEANRETDSLIGRLQPPWVLTWVKTGIPPFPEEEVVSWSRNTPELVNAEDWTDREDAERGATETAFRTSVTTVHSVAEESCGITEDRWPWGAYACAATLQENRGHSRYGGTGGEKKGAGKREAGGEEE</sequence>
<evidence type="ECO:0000256" key="1">
    <source>
        <dbReference type="SAM" id="MobiDB-lite"/>
    </source>
</evidence>
<keyword evidence="3" id="KW-1185">Reference proteome</keyword>
<dbReference type="AlphaFoldDB" id="A0AAV7QKU1"/>
<comment type="caution">
    <text evidence="2">The sequence shown here is derived from an EMBL/GenBank/DDBJ whole genome shotgun (WGS) entry which is preliminary data.</text>
</comment>
<reference evidence="2" key="1">
    <citation type="journal article" date="2022" name="bioRxiv">
        <title>Sequencing and chromosome-scale assembly of the giantPleurodeles waltlgenome.</title>
        <authorList>
            <person name="Brown T."/>
            <person name="Elewa A."/>
            <person name="Iarovenko S."/>
            <person name="Subramanian E."/>
            <person name="Araus A.J."/>
            <person name="Petzold A."/>
            <person name="Susuki M."/>
            <person name="Suzuki K.-i.T."/>
            <person name="Hayashi T."/>
            <person name="Toyoda A."/>
            <person name="Oliveira C."/>
            <person name="Osipova E."/>
            <person name="Leigh N.D."/>
            <person name="Simon A."/>
            <person name="Yun M.H."/>
        </authorList>
    </citation>
    <scope>NUCLEOTIDE SEQUENCE</scope>
    <source>
        <strain evidence="2">20211129_DDA</strain>
        <tissue evidence="2">Liver</tissue>
    </source>
</reference>
<evidence type="ECO:0008006" key="4">
    <source>
        <dbReference type="Google" id="ProtNLM"/>
    </source>
</evidence>
<protein>
    <recommendedName>
        <fullName evidence="4">Ig-like domain-containing protein</fullName>
    </recommendedName>
</protein>
<evidence type="ECO:0000313" key="3">
    <source>
        <dbReference type="Proteomes" id="UP001066276"/>
    </source>
</evidence>
<gene>
    <name evidence="2" type="ORF">NDU88_006467</name>
</gene>
<dbReference type="Proteomes" id="UP001066276">
    <property type="component" value="Chromosome 6"/>
</dbReference>
<feature type="region of interest" description="Disordered" evidence="1">
    <location>
        <begin position="132"/>
        <end position="159"/>
    </location>
</feature>
<evidence type="ECO:0000313" key="2">
    <source>
        <dbReference type="EMBL" id="KAJ1140107.1"/>
    </source>
</evidence>
<dbReference type="EMBL" id="JANPWB010000010">
    <property type="protein sequence ID" value="KAJ1140107.1"/>
    <property type="molecule type" value="Genomic_DNA"/>
</dbReference>